<reference evidence="2 3" key="1">
    <citation type="journal article" date="2018" name="Front. Plant Sci.">
        <title>Red Clover (Trifolium pratense) and Zigzag Clover (T. medium) - A Picture of Genomic Similarities and Differences.</title>
        <authorList>
            <person name="Dluhosova J."/>
            <person name="Istvanek J."/>
            <person name="Nedelnik J."/>
            <person name="Repkova J."/>
        </authorList>
    </citation>
    <scope>NUCLEOTIDE SEQUENCE [LARGE SCALE GENOMIC DNA]</scope>
    <source>
        <strain evidence="3">cv. 10/8</strain>
        <tissue evidence="2">Leaf</tissue>
    </source>
</reference>
<comment type="caution">
    <text evidence="2">The sequence shown here is derived from an EMBL/GenBank/DDBJ whole genome shotgun (WGS) entry which is preliminary data.</text>
</comment>
<feature type="region of interest" description="Disordered" evidence="1">
    <location>
        <begin position="57"/>
        <end position="96"/>
    </location>
</feature>
<proteinExistence type="predicted"/>
<evidence type="ECO:0000313" key="2">
    <source>
        <dbReference type="EMBL" id="MCH83206.1"/>
    </source>
</evidence>
<protein>
    <submittedName>
        <fullName evidence="2">Uncharacterized protein</fullName>
    </submittedName>
</protein>
<feature type="region of interest" description="Disordered" evidence="1">
    <location>
        <begin position="1"/>
        <end position="44"/>
    </location>
</feature>
<sequence length="96" mass="10839">MTAMKLQEDAQAQASNPSENWDQNHNREGSMEDTLQRHRYRRQTPKVVQEEVQVHMELGNKAEAQTTTKRPRLEASNTNNADTIMAGPAKHASQAP</sequence>
<dbReference type="EMBL" id="LXQA010004809">
    <property type="protein sequence ID" value="MCH83206.1"/>
    <property type="molecule type" value="Genomic_DNA"/>
</dbReference>
<gene>
    <name evidence="2" type="ORF">A2U01_0004024</name>
</gene>
<dbReference type="Proteomes" id="UP000265520">
    <property type="component" value="Unassembled WGS sequence"/>
</dbReference>
<organism evidence="2 3">
    <name type="scientific">Trifolium medium</name>
    <dbReference type="NCBI Taxonomy" id="97028"/>
    <lineage>
        <taxon>Eukaryota</taxon>
        <taxon>Viridiplantae</taxon>
        <taxon>Streptophyta</taxon>
        <taxon>Embryophyta</taxon>
        <taxon>Tracheophyta</taxon>
        <taxon>Spermatophyta</taxon>
        <taxon>Magnoliopsida</taxon>
        <taxon>eudicotyledons</taxon>
        <taxon>Gunneridae</taxon>
        <taxon>Pentapetalae</taxon>
        <taxon>rosids</taxon>
        <taxon>fabids</taxon>
        <taxon>Fabales</taxon>
        <taxon>Fabaceae</taxon>
        <taxon>Papilionoideae</taxon>
        <taxon>50 kb inversion clade</taxon>
        <taxon>NPAAA clade</taxon>
        <taxon>Hologalegina</taxon>
        <taxon>IRL clade</taxon>
        <taxon>Trifolieae</taxon>
        <taxon>Trifolium</taxon>
    </lineage>
</organism>
<dbReference type="AlphaFoldDB" id="A0A392M727"/>
<feature type="compositionally biased region" description="Basic and acidic residues" evidence="1">
    <location>
        <begin position="22"/>
        <end position="36"/>
    </location>
</feature>
<feature type="compositionally biased region" description="Polar residues" evidence="1">
    <location>
        <begin position="10"/>
        <end position="21"/>
    </location>
</feature>
<evidence type="ECO:0000256" key="1">
    <source>
        <dbReference type="SAM" id="MobiDB-lite"/>
    </source>
</evidence>
<accession>A0A392M727</accession>
<name>A0A392M727_9FABA</name>
<evidence type="ECO:0000313" key="3">
    <source>
        <dbReference type="Proteomes" id="UP000265520"/>
    </source>
</evidence>
<keyword evidence="3" id="KW-1185">Reference proteome</keyword>